<dbReference type="InterPro" id="IPR052275">
    <property type="entry name" value="Mt_Fe-S_assembly_factor"/>
</dbReference>
<evidence type="ECO:0000313" key="3">
    <source>
        <dbReference type="EMBL" id="RKP00987.1"/>
    </source>
</evidence>
<dbReference type="PANTHER" id="PTHR46188">
    <property type="entry name" value="BOLA-LIKE PROTEIN 3"/>
    <property type="match status" value="1"/>
</dbReference>
<accession>A0A4P9X6Z1</accession>
<dbReference type="EMBL" id="ML014190">
    <property type="protein sequence ID" value="RKP00987.1"/>
    <property type="molecule type" value="Genomic_DNA"/>
</dbReference>
<evidence type="ECO:0000256" key="2">
    <source>
        <dbReference type="RuleBase" id="RU003860"/>
    </source>
</evidence>
<dbReference type="GO" id="GO:0005759">
    <property type="term" value="C:mitochondrial matrix"/>
    <property type="evidence" value="ECO:0007669"/>
    <property type="project" value="TreeGrafter"/>
</dbReference>
<dbReference type="Gene3D" id="3.30.300.90">
    <property type="entry name" value="BolA-like"/>
    <property type="match status" value="1"/>
</dbReference>
<name>A0A4P9X6Z1_9FUNG</name>
<dbReference type="InterPro" id="IPR002634">
    <property type="entry name" value="BolA"/>
</dbReference>
<dbReference type="STRING" id="1555241.A0A4P9X6Z1"/>
<proteinExistence type="inferred from homology"/>
<dbReference type="PANTHER" id="PTHR46188:SF1">
    <property type="entry name" value="BOLA-LIKE PROTEIN 3"/>
    <property type="match status" value="1"/>
</dbReference>
<evidence type="ECO:0000313" key="4">
    <source>
        <dbReference type="Proteomes" id="UP000274922"/>
    </source>
</evidence>
<dbReference type="Pfam" id="PF01722">
    <property type="entry name" value="BolA"/>
    <property type="match status" value="1"/>
</dbReference>
<gene>
    <name evidence="3" type="ORF">CXG81DRAFT_26344</name>
</gene>
<protein>
    <recommendedName>
        <fullName evidence="5">Bola-like protein</fullName>
    </recommendedName>
</protein>
<sequence length="119" mass="12830">MMLRWGRMAAARSAAMPLGRAPTLAVARRSMATSASTENATEGEMTLFNELTKSLSPTKLEVADISGGCGAMYQIEVTSAAFRGMSPVQQHRHVTTLLKPYIKEMHGIRIKTFAAPSSS</sequence>
<organism evidence="3 4">
    <name type="scientific">Caulochytrium protostelioides</name>
    <dbReference type="NCBI Taxonomy" id="1555241"/>
    <lineage>
        <taxon>Eukaryota</taxon>
        <taxon>Fungi</taxon>
        <taxon>Fungi incertae sedis</taxon>
        <taxon>Chytridiomycota</taxon>
        <taxon>Chytridiomycota incertae sedis</taxon>
        <taxon>Chytridiomycetes</taxon>
        <taxon>Caulochytriales</taxon>
        <taxon>Caulochytriaceae</taxon>
        <taxon>Caulochytrium</taxon>
    </lineage>
</organism>
<keyword evidence="4" id="KW-1185">Reference proteome</keyword>
<dbReference type="SUPFAM" id="SSF82657">
    <property type="entry name" value="BolA-like"/>
    <property type="match status" value="1"/>
</dbReference>
<comment type="similarity">
    <text evidence="1 2">Belongs to the BolA/IbaG family.</text>
</comment>
<dbReference type="Proteomes" id="UP000274922">
    <property type="component" value="Unassembled WGS sequence"/>
</dbReference>
<reference evidence="4" key="1">
    <citation type="journal article" date="2018" name="Nat. Microbiol.">
        <title>Leveraging single-cell genomics to expand the fungal tree of life.</title>
        <authorList>
            <person name="Ahrendt S.R."/>
            <person name="Quandt C.A."/>
            <person name="Ciobanu D."/>
            <person name="Clum A."/>
            <person name="Salamov A."/>
            <person name="Andreopoulos B."/>
            <person name="Cheng J.F."/>
            <person name="Woyke T."/>
            <person name="Pelin A."/>
            <person name="Henrissat B."/>
            <person name="Reynolds N.K."/>
            <person name="Benny G.L."/>
            <person name="Smith M.E."/>
            <person name="James T.Y."/>
            <person name="Grigoriev I.V."/>
        </authorList>
    </citation>
    <scope>NUCLEOTIDE SEQUENCE [LARGE SCALE GENOMIC DNA]</scope>
    <source>
        <strain evidence="4">ATCC 52028</strain>
    </source>
</reference>
<dbReference type="OrthoDB" id="203381at2759"/>
<evidence type="ECO:0000256" key="1">
    <source>
        <dbReference type="ARBA" id="ARBA00005578"/>
    </source>
</evidence>
<evidence type="ECO:0008006" key="5">
    <source>
        <dbReference type="Google" id="ProtNLM"/>
    </source>
</evidence>
<dbReference type="InterPro" id="IPR036065">
    <property type="entry name" value="BolA-like_sf"/>
</dbReference>
<dbReference type="AlphaFoldDB" id="A0A4P9X6Z1"/>